<keyword evidence="3" id="KW-1185">Reference proteome</keyword>
<proteinExistence type="predicted"/>
<dbReference type="EMBL" id="VOFY01000003">
    <property type="protein sequence ID" value="KAA8593761.1"/>
    <property type="molecule type" value="Genomic_DNA"/>
</dbReference>
<evidence type="ECO:0000313" key="2">
    <source>
        <dbReference type="EMBL" id="KAA8593761.1"/>
    </source>
</evidence>
<dbReference type="Proteomes" id="UP000327493">
    <property type="component" value="Chromosome 3"/>
</dbReference>
<reference evidence="2 3" key="1">
    <citation type="submission" date="2019-08" db="EMBL/GenBank/DDBJ databases">
        <title>A chromosome-level genome assembly, high-density linkage maps, and genome scans reveal the genomic architecture of hybrid incompatibilities underlying speciation via character displacement in darters (Percidae: Etheostominae).</title>
        <authorList>
            <person name="Moran R.L."/>
            <person name="Catchen J.M."/>
            <person name="Fuller R.C."/>
        </authorList>
    </citation>
    <scope>NUCLEOTIDE SEQUENCE [LARGE SCALE GENOMIC DNA]</scope>
    <source>
        <strain evidence="2">EspeVRDwgs_2016</strain>
        <tissue evidence="2">Muscle</tissue>
    </source>
</reference>
<evidence type="ECO:0000256" key="1">
    <source>
        <dbReference type="SAM" id="MobiDB-lite"/>
    </source>
</evidence>
<sequence length="356" mass="38186">MEATSAETKVVEELIPVKPENINPVSATEKESIPTAASSLPLTVTEEHVEAKQGKLVSFEVDTIAKSEKASVSVEEDILEFTTEIGAVEPEMVQSSPVEDVRSSAETDVQDVSPATDAVPAACLSETYLIETKFESIMATEKTSSETAATKNIATEDVQVSTVLIGDTDVRESIANEEMPVYELEEGIVPSAPTTRDTAAEGTLVTKELVAETAAPPVAVEELISFETTASLVLDLPVPVQTFPDLALDPLLDPLEDAMPALKPVPAREPEQEEQTKALPVKSEDNMDLAVPLQAEPEVVSPLAAPVAEEADPEGAEEPAEDLEAEMNEILDDLDLDNFDLEDIDTTDINLDEDFE</sequence>
<accession>A0A5J5DKE5</accession>
<dbReference type="AlphaFoldDB" id="A0A5J5DKE5"/>
<gene>
    <name evidence="2" type="ORF">FQN60_004595</name>
</gene>
<name>A0A5J5DKE5_9PERO</name>
<comment type="caution">
    <text evidence="2">The sequence shown here is derived from an EMBL/GenBank/DDBJ whole genome shotgun (WGS) entry which is preliminary data.</text>
</comment>
<feature type="compositionally biased region" description="Basic and acidic residues" evidence="1">
    <location>
        <begin position="266"/>
        <end position="276"/>
    </location>
</feature>
<evidence type="ECO:0000313" key="3">
    <source>
        <dbReference type="Proteomes" id="UP000327493"/>
    </source>
</evidence>
<feature type="region of interest" description="Disordered" evidence="1">
    <location>
        <begin position="264"/>
        <end position="284"/>
    </location>
</feature>
<organism evidence="2 3">
    <name type="scientific">Etheostoma spectabile</name>
    <name type="common">orangethroat darter</name>
    <dbReference type="NCBI Taxonomy" id="54343"/>
    <lineage>
        <taxon>Eukaryota</taxon>
        <taxon>Metazoa</taxon>
        <taxon>Chordata</taxon>
        <taxon>Craniata</taxon>
        <taxon>Vertebrata</taxon>
        <taxon>Euteleostomi</taxon>
        <taxon>Actinopterygii</taxon>
        <taxon>Neopterygii</taxon>
        <taxon>Teleostei</taxon>
        <taxon>Neoteleostei</taxon>
        <taxon>Acanthomorphata</taxon>
        <taxon>Eupercaria</taxon>
        <taxon>Perciformes</taxon>
        <taxon>Percoidei</taxon>
        <taxon>Percidae</taxon>
        <taxon>Etheostomatinae</taxon>
        <taxon>Etheostoma</taxon>
    </lineage>
</organism>
<protein>
    <submittedName>
        <fullName evidence="2">Uncharacterized protein</fullName>
    </submittedName>
</protein>